<dbReference type="RefSeq" id="WP_263594835.1">
    <property type="nucleotide sequence ID" value="NZ_CP107020.1"/>
</dbReference>
<feature type="region of interest" description="Disordered" evidence="1">
    <location>
        <begin position="1"/>
        <end position="75"/>
    </location>
</feature>
<feature type="region of interest" description="Disordered" evidence="1">
    <location>
        <begin position="97"/>
        <end position="131"/>
    </location>
</feature>
<evidence type="ECO:0000313" key="2">
    <source>
        <dbReference type="EMBL" id="UYG17627.1"/>
    </source>
</evidence>
<reference evidence="2" key="1">
    <citation type="submission" date="2022-10" db="EMBL/GenBank/DDBJ databases">
        <title>Whole-Genome Sequencing of Brachybacterium huguangmaarense BRM-3, Isolated from Betula schmidtii.</title>
        <authorList>
            <person name="Haam D."/>
        </authorList>
    </citation>
    <scope>NUCLEOTIDE SEQUENCE</scope>
    <source>
        <strain evidence="2">BRM-3</strain>
    </source>
</reference>
<gene>
    <name evidence="2" type="ORF">BRM3_04150</name>
</gene>
<name>A0ABY6G3D4_9MICO</name>
<dbReference type="Proteomes" id="UP001164305">
    <property type="component" value="Chromosome"/>
</dbReference>
<accession>A0ABY6G3D4</accession>
<dbReference type="EMBL" id="CP107020">
    <property type="protein sequence ID" value="UYG17627.1"/>
    <property type="molecule type" value="Genomic_DNA"/>
</dbReference>
<organism evidence="2 3">
    <name type="scientific">Brachybacterium huguangmaarense</name>
    <dbReference type="NCBI Taxonomy" id="1652028"/>
    <lineage>
        <taxon>Bacteria</taxon>
        <taxon>Bacillati</taxon>
        <taxon>Actinomycetota</taxon>
        <taxon>Actinomycetes</taxon>
        <taxon>Micrococcales</taxon>
        <taxon>Dermabacteraceae</taxon>
        <taxon>Brachybacterium</taxon>
    </lineage>
</organism>
<dbReference type="InterPro" id="IPR007922">
    <property type="entry name" value="DciA-like"/>
</dbReference>
<dbReference type="PANTHER" id="PTHR36456">
    <property type="entry name" value="UPF0232 PROTEIN SCO3875"/>
    <property type="match status" value="1"/>
</dbReference>
<keyword evidence="3" id="KW-1185">Reference proteome</keyword>
<protein>
    <submittedName>
        <fullName evidence="2">DciA family protein</fullName>
    </submittedName>
</protein>
<evidence type="ECO:0000313" key="3">
    <source>
        <dbReference type="Proteomes" id="UP001164305"/>
    </source>
</evidence>
<dbReference type="Pfam" id="PF05258">
    <property type="entry name" value="DciA"/>
    <property type="match status" value="1"/>
</dbReference>
<proteinExistence type="predicted"/>
<evidence type="ECO:0000256" key="1">
    <source>
        <dbReference type="SAM" id="MobiDB-lite"/>
    </source>
</evidence>
<sequence length="244" mass="26733">MVSPGAPRPRRPALNPYDLSTWRRDREAEDAVPTPSHDPTTVAEEGAGPDPRVDPPREEEDDEAAWDPAELPRDLVDPFELARRTVNQSRAAARDRGLFPISAKTQARDVRDRSASAPGYSGARPDPRDPQGIEAVLRRVLGSLGWSEGMSSGRVLEEWDEIVGEQIAAHCRPVTLDAGILVVSASSSAWATQLRMLSPQLITRIHEHVGASVISELKVTGPAAQSWKKGRRTVTWRGPRDTYG</sequence>
<dbReference type="PANTHER" id="PTHR36456:SF1">
    <property type="entry name" value="UPF0232 PROTEIN SCO3875"/>
    <property type="match status" value="1"/>
</dbReference>